<evidence type="ECO:0000313" key="10">
    <source>
        <dbReference type="EMBL" id="VFK81045.1"/>
    </source>
</evidence>
<evidence type="ECO:0000256" key="8">
    <source>
        <dbReference type="ARBA" id="ARBA00023004"/>
    </source>
</evidence>
<dbReference type="SUPFAM" id="SSF142754">
    <property type="entry name" value="NadA-like"/>
    <property type="match status" value="1"/>
</dbReference>
<evidence type="ECO:0000256" key="5">
    <source>
        <dbReference type="ARBA" id="ARBA00022642"/>
    </source>
</evidence>
<gene>
    <name evidence="10" type="ORF">BECKSD772D_GA0070982_12064</name>
</gene>
<evidence type="ECO:0000256" key="9">
    <source>
        <dbReference type="ARBA" id="ARBA00023014"/>
    </source>
</evidence>
<evidence type="ECO:0000256" key="7">
    <source>
        <dbReference type="ARBA" id="ARBA00022723"/>
    </source>
</evidence>
<keyword evidence="4" id="KW-0004">4Fe-4S</keyword>
<sequence>MSKLELEHEKSLEEEALWAEKIKDLKWELGNQLMILCHHYQRDSVFRFGDAVGDSLKLAKLGAANKTAKYIVFCGAHFMAETQDMLASSDQTVMMPDLKAGCALVNQIKLKQLEETWESLTKFRKEQDLIPIAYINSSADIKAFCGEHDGTVCTSSSSNKVFQWAMNQNKTIVFFPDEHIGRNAANTIKIPRENVFVWKRNVSGGTLTEEQIRRAQLIIWNGSCCVHDRFKPDFVKKLKKKNPDAKFVVHSECCEETVAESDYYGSTDTILNCIADSEPGSKWFIGTEYNMVENEKRE</sequence>
<keyword evidence="7" id="KW-0479">Metal-binding</keyword>
<dbReference type="GO" id="GO:0051539">
    <property type="term" value="F:4 iron, 4 sulfur cluster binding"/>
    <property type="evidence" value="ECO:0007669"/>
    <property type="project" value="UniProtKB-KW"/>
</dbReference>
<evidence type="ECO:0000256" key="3">
    <source>
        <dbReference type="ARBA" id="ARBA00012669"/>
    </source>
</evidence>
<dbReference type="InterPro" id="IPR003473">
    <property type="entry name" value="NadA"/>
</dbReference>
<dbReference type="AlphaFoldDB" id="A0A451BS17"/>
<evidence type="ECO:0000256" key="6">
    <source>
        <dbReference type="ARBA" id="ARBA00022679"/>
    </source>
</evidence>
<keyword evidence="8" id="KW-0408">Iron</keyword>
<dbReference type="PANTHER" id="PTHR30573:SF0">
    <property type="entry name" value="QUINOLINATE SYNTHASE, CHLOROPLASTIC"/>
    <property type="match status" value="1"/>
</dbReference>
<dbReference type="GO" id="GO:0008987">
    <property type="term" value="F:quinolinate synthetase A activity"/>
    <property type="evidence" value="ECO:0007669"/>
    <property type="project" value="InterPro"/>
</dbReference>
<comment type="cofactor">
    <cofactor evidence="1">
        <name>[4Fe-4S] cluster</name>
        <dbReference type="ChEBI" id="CHEBI:49883"/>
    </cofactor>
</comment>
<organism evidence="10">
    <name type="scientific">Candidatus Kentrum sp. SD</name>
    <dbReference type="NCBI Taxonomy" id="2126332"/>
    <lineage>
        <taxon>Bacteria</taxon>
        <taxon>Pseudomonadati</taxon>
        <taxon>Pseudomonadota</taxon>
        <taxon>Gammaproteobacteria</taxon>
        <taxon>Candidatus Kentrum</taxon>
    </lineage>
</organism>
<dbReference type="PANTHER" id="PTHR30573">
    <property type="entry name" value="QUINOLINATE SYNTHETASE A"/>
    <property type="match status" value="1"/>
</dbReference>
<evidence type="ECO:0000256" key="1">
    <source>
        <dbReference type="ARBA" id="ARBA00001966"/>
    </source>
</evidence>
<name>A0A451BS17_9GAMM</name>
<dbReference type="GO" id="GO:0034628">
    <property type="term" value="P:'de novo' NAD+ biosynthetic process from L-aspartate"/>
    <property type="evidence" value="ECO:0007669"/>
    <property type="project" value="TreeGrafter"/>
</dbReference>
<dbReference type="InterPro" id="IPR036094">
    <property type="entry name" value="NadA_sf"/>
</dbReference>
<dbReference type="Gene3D" id="3.40.50.10800">
    <property type="entry name" value="NadA-like"/>
    <property type="match status" value="3"/>
</dbReference>
<accession>A0A451BS17</accession>
<keyword evidence="6" id="KW-0808">Transferase</keyword>
<protein>
    <recommendedName>
        <fullName evidence="3">quinolinate synthase</fullName>
        <ecNumber evidence="3">2.5.1.72</ecNumber>
    </recommendedName>
</protein>
<dbReference type="UniPathway" id="UPA00253">
    <property type="reaction ID" value="UER00327"/>
</dbReference>
<evidence type="ECO:0000256" key="4">
    <source>
        <dbReference type="ARBA" id="ARBA00022485"/>
    </source>
</evidence>
<dbReference type="Pfam" id="PF02445">
    <property type="entry name" value="NadA"/>
    <property type="match status" value="1"/>
</dbReference>
<comment type="pathway">
    <text evidence="2">Cofactor biosynthesis; NAD(+) biosynthesis; quinolinate from iminoaspartate: step 1/1.</text>
</comment>
<evidence type="ECO:0000256" key="2">
    <source>
        <dbReference type="ARBA" id="ARBA00005065"/>
    </source>
</evidence>
<dbReference type="NCBIfam" id="NF006883">
    <property type="entry name" value="PRK09375.2-4"/>
    <property type="match status" value="1"/>
</dbReference>
<dbReference type="GO" id="GO:0005829">
    <property type="term" value="C:cytosol"/>
    <property type="evidence" value="ECO:0007669"/>
    <property type="project" value="TreeGrafter"/>
</dbReference>
<dbReference type="EC" id="2.5.1.72" evidence="3"/>
<dbReference type="EMBL" id="CAADHB010000206">
    <property type="protein sequence ID" value="VFK81045.1"/>
    <property type="molecule type" value="Genomic_DNA"/>
</dbReference>
<dbReference type="GO" id="GO:0046872">
    <property type="term" value="F:metal ion binding"/>
    <property type="evidence" value="ECO:0007669"/>
    <property type="project" value="UniProtKB-KW"/>
</dbReference>
<keyword evidence="9" id="KW-0411">Iron-sulfur</keyword>
<keyword evidence="5" id="KW-0662">Pyridine nucleotide biosynthesis</keyword>
<reference evidence="10" key="1">
    <citation type="submission" date="2019-02" db="EMBL/GenBank/DDBJ databases">
        <authorList>
            <person name="Gruber-Vodicka R. H."/>
            <person name="Seah K. B. B."/>
        </authorList>
    </citation>
    <scope>NUCLEOTIDE SEQUENCE</scope>
    <source>
        <strain evidence="10">BECK_S127</strain>
    </source>
</reference>
<proteinExistence type="predicted"/>